<gene>
    <name evidence="1" type="ORF">FJR47_02690</name>
</gene>
<name>A0AAJ4A2S1_9BACT</name>
<reference evidence="2" key="1">
    <citation type="submission" date="2019-06" db="EMBL/GenBank/DDBJ databases">
        <title>Sulfurimonas gotlandica sp. nov., a chemoautotrophic and psychrotolerant epsilonproteobacterium isolated from a pelagic redoxcline, and an emended description of the genus Sulfurimonas.</title>
        <authorList>
            <person name="Wang S."/>
            <person name="Jiang L."/>
            <person name="Shao Z."/>
        </authorList>
    </citation>
    <scope>NUCLEOTIDE SEQUENCE [LARGE SCALE GENOMIC DNA]</scope>
    <source>
        <strain evidence="2">1-1N</strain>
    </source>
</reference>
<dbReference type="Proteomes" id="UP000326061">
    <property type="component" value="Chromosome"/>
</dbReference>
<evidence type="ECO:0000313" key="2">
    <source>
        <dbReference type="Proteomes" id="UP000326061"/>
    </source>
</evidence>
<sequence>MNKSIIFITLTLICSLSAREYVAPPTSSTRGSVPVISDEAMEKCVKIYNEAEWLGEKLNNTYVNQYDSAAVNNYNQKVNEHSRMINYFNQNCAGKQSYSAWKATQKLNGQR</sequence>
<dbReference type="AlphaFoldDB" id="A0AAJ4A2S1"/>
<organism evidence="1 2">
    <name type="scientific">Sulfurimonas xiamenensis</name>
    <dbReference type="NCBI Taxonomy" id="2590021"/>
    <lineage>
        <taxon>Bacteria</taxon>
        <taxon>Pseudomonadati</taxon>
        <taxon>Campylobacterota</taxon>
        <taxon>Epsilonproteobacteria</taxon>
        <taxon>Campylobacterales</taxon>
        <taxon>Sulfurimonadaceae</taxon>
        <taxon>Sulfurimonas</taxon>
    </lineage>
</organism>
<proteinExistence type="predicted"/>
<keyword evidence="2" id="KW-1185">Reference proteome</keyword>
<protein>
    <submittedName>
        <fullName evidence="1">Uncharacterized protein</fullName>
    </submittedName>
</protein>
<dbReference type="KEGG" id="suln:FJR47_02690"/>
<evidence type="ECO:0000313" key="1">
    <source>
        <dbReference type="EMBL" id="QFR42873.1"/>
    </source>
</evidence>
<accession>A0AAJ4A2S1</accession>
<dbReference type="EMBL" id="CP041166">
    <property type="protein sequence ID" value="QFR42873.1"/>
    <property type="molecule type" value="Genomic_DNA"/>
</dbReference>
<dbReference type="RefSeq" id="WP_152298936.1">
    <property type="nucleotide sequence ID" value="NZ_CP041166.1"/>
</dbReference>